<proteinExistence type="predicted"/>
<evidence type="ECO:0000256" key="1">
    <source>
        <dbReference type="SAM" id="SignalP"/>
    </source>
</evidence>
<dbReference type="Pfam" id="PF07589">
    <property type="entry name" value="PEP-CTERM"/>
    <property type="match status" value="1"/>
</dbReference>
<feature type="domain" description="Ice-binding protein C-terminal" evidence="2">
    <location>
        <begin position="239"/>
        <end position="263"/>
    </location>
</feature>
<dbReference type="InterPro" id="IPR013424">
    <property type="entry name" value="Ice-binding_C"/>
</dbReference>
<feature type="chain" id="PRO_5016240109" description="Ice-binding protein C-terminal domain-containing protein" evidence="1">
    <location>
        <begin position="31"/>
        <end position="266"/>
    </location>
</feature>
<gene>
    <name evidence="3" type="ORF">MSj_01746</name>
</gene>
<evidence type="ECO:0000313" key="3">
    <source>
        <dbReference type="EMBL" id="GBL10260.1"/>
    </source>
</evidence>
<evidence type="ECO:0000313" key="4">
    <source>
        <dbReference type="Proteomes" id="UP000248272"/>
    </source>
</evidence>
<dbReference type="EMBL" id="BDSG01000035">
    <property type="protein sequence ID" value="GBL10260.1"/>
    <property type="molecule type" value="Genomic_DNA"/>
</dbReference>
<dbReference type="AlphaFoldDB" id="A0A2Z6UZ36"/>
<reference evidence="3 4" key="1">
    <citation type="journal article" date="2018" name="Front. Microbiol.">
        <title>Adaptation of the Freshwater Bloom-Forming Cyanobacterium Microcystis aeruginosa to Brackish Water Is Driven by Recent Horizontal Transfer of Sucrose Genes.</title>
        <authorList>
            <person name="Tanabe Y."/>
            <person name="Hodoki Y."/>
            <person name="Sano T."/>
            <person name="Tada K."/>
            <person name="Watanabe M.M."/>
        </authorList>
    </citation>
    <scope>NUCLEOTIDE SEQUENCE [LARGE SCALE GENOMIC DNA]</scope>
    <source>
        <strain evidence="3 4">Sj</strain>
    </source>
</reference>
<name>A0A2Z6UZ36_MICAE</name>
<dbReference type="RefSeq" id="WP_110578863.1">
    <property type="nucleotide sequence ID" value="NZ_BDSG01000035.1"/>
</dbReference>
<comment type="caution">
    <text evidence="3">The sequence shown here is derived from an EMBL/GenBank/DDBJ whole genome shotgun (WGS) entry which is preliminary data.</text>
</comment>
<accession>A0A2Z6UZ36</accession>
<feature type="signal peptide" evidence="1">
    <location>
        <begin position="1"/>
        <end position="30"/>
    </location>
</feature>
<keyword evidence="1" id="KW-0732">Signal</keyword>
<evidence type="ECO:0000259" key="2">
    <source>
        <dbReference type="Pfam" id="PF07589"/>
    </source>
</evidence>
<protein>
    <recommendedName>
        <fullName evidence="2">Ice-binding protein C-terminal domain-containing protein</fullName>
    </recommendedName>
</protein>
<sequence>MKTSIAIKKLSTVVTGSAAFLALSNFPANAVSVVRIPQSSFTPQAGLITFSEFGLGTVNPTYTPAAYGGNPLTAPTVTFGGFYQGQSLSANPGVDCPGGAATGCVVGTPTGPLSLDPASPNTFITNDGSAPNSPVLSGTPLFNGPITILFDKDMAGVGLDGGFFDAPNSTAITAFARDGSVLGQVSNTGTGIEFLGLVTSDGSAAIAGLQFSLIGPEPAGFAIDSLRFGLPGQVNPPRTTPEPASVLGLLAIGFLGAGSVLKRKLK</sequence>
<dbReference type="NCBIfam" id="TIGR02595">
    <property type="entry name" value="PEP_CTERM"/>
    <property type="match status" value="1"/>
</dbReference>
<organism evidence="3 4">
    <name type="scientific">Microcystis aeruginosa Sj</name>
    <dbReference type="NCBI Taxonomy" id="1979544"/>
    <lineage>
        <taxon>Bacteria</taxon>
        <taxon>Bacillati</taxon>
        <taxon>Cyanobacteriota</taxon>
        <taxon>Cyanophyceae</taxon>
        <taxon>Oscillatoriophycideae</taxon>
        <taxon>Chroococcales</taxon>
        <taxon>Microcystaceae</taxon>
        <taxon>Microcystis</taxon>
    </lineage>
</organism>
<dbReference type="Proteomes" id="UP000248272">
    <property type="component" value="Unassembled WGS sequence"/>
</dbReference>